<proteinExistence type="inferred from homology"/>
<gene>
    <name evidence="5" type="ORF">LVJ94_11820</name>
</gene>
<dbReference type="EMBL" id="CP089983">
    <property type="protein sequence ID" value="WXB07918.1"/>
    <property type="molecule type" value="Genomic_DNA"/>
</dbReference>
<protein>
    <submittedName>
        <fullName evidence="5">ABC transporter substrate-binding protein</fullName>
    </submittedName>
</protein>
<keyword evidence="2" id="KW-0813">Transport</keyword>
<sequence>MHKAGCGVMRILTLVGLVCLAACHTGGGGAAGANEPAKPPGKIRVVFKHQPMWGEPEPFRQLLAGFSQENPDIDLVTEVLPNASDAVHQYFLTSLEGKTREYDVFIADVVWVPEFARAGWIADISDTFPPDGVKRDFLPGPAEAVTVEGKTYALPWYVDAGLLYYRTDLVPRAPKTFDELVQFAKAAKQKDPSLYGYVWQGRQYEGLVCDTYEAIWGFGGESMQGKRVTVDTKEARAALTYERKLFTEGISPPSVTSAGEEEARRTFQDGKAVFMRNWPYAWGEAQKPDSPIKGKVGFTTLPTVNGEPGHGALGGWQLALNAFTPSWRREAAVKFMKYMTSKKAEVALAIHYGRNPSRKDAYKDEGLRKEAPFIVDLLPVLENAKPRPVTPYYGMLSDVLQSEFSAVVSGIRTPESALDRAQKFLDHVTQGGS</sequence>
<name>A0ABZ2LDC2_9BACT</name>
<dbReference type="Gene3D" id="3.40.190.10">
    <property type="entry name" value="Periplasmic binding protein-like II"/>
    <property type="match status" value="2"/>
</dbReference>
<dbReference type="Pfam" id="PF01547">
    <property type="entry name" value="SBP_bac_1"/>
    <property type="match status" value="1"/>
</dbReference>
<evidence type="ECO:0000256" key="3">
    <source>
        <dbReference type="ARBA" id="ARBA00022729"/>
    </source>
</evidence>
<dbReference type="SUPFAM" id="SSF53850">
    <property type="entry name" value="Periplasmic binding protein-like II"/>
    <property type="match status" value="1"/>
</dbReference>
<evidence type="ECO:0000256" key="2">
    <source>
        <dbReference type="ARBA" id="ARBA00022448"/>
    </source>
</evidence>
<keyword evidence="6" id="KW-1185">Reference proteome</keyword>
<dbReference type="PANTHER" id="PTHR30061">
    <property type="entry name" value="MALTOSE-BINDING PERIPLASMIC PROTEIN"/>
    <property type="match status" value="1"/>
</dbReference>
<keyword evidence="3 4" id="KW-0732">Signal</keyword>
<reference evidence="5" key="1">
    <citation type="submission" date="2021-12" db="EMBL/GenBank/DDBJ databases">
        <title>Discovery of the Pendulisporaceae a myxobacterial family with distinct sporulation behavior and unique specialized metabolism.</title>
        <authorList>
            <person name="Garcia R."/>
            <person name="Popoff A."/>
            <person name="Bader C.D."/>
            <person name="Loehr J."/>
            <person name="Walesch S."/>
            <person name="Walt C."/>
            <person name="Boldt J."/>
            <person name="Bunk B."/>
            <person name="Haeckl F.J.F.P.J."/>
            <person name="Gunesch A.P."/>
            <person name="Birkelbach J."/>
            <person name="Nuebel U."/>
            <person name="Pietschmann T."/>
            <person name="Bach T."/>
            <person name="Mueller R."/>
        </authorList>
    </citation>
    <scope>NUCLEOTIDE SEQUENCE</scope>
    <source>
        <strain evidence="5">MSr11367</strain>
    </source>
</reference>
<feature type="signal peptide" evidence="4">
    <location>
        <begin position="1"/>
        <end position="21"/>
    </location>
</feature>
<dbReference type="RefSeq" id="WP_394837586.1">
    <property type="nucleotide sequence ID" value="NZ_CP089929.1"/>
</dbReference>
<dbReference type="PANTHER" id="PTHR30061:SF50">
    <property type="entry name" value="MALTOSE_MALTODEXTRIN-BINDING PERIPLASMIC PROTEIN"/>
    <property type="match status" value="1"/>
</dbReference>
<dbReference type="Proteomes" id="UP001374803">
    <property type="component" value="Chromosome"/>
</dbReference>
<feature type="chain" id="PRO_5046056673" evidence="4">
    <location>
        <begin position="22"/>
        <end position="433"/>
    </location>
</feature>
<accession>A0ABZ2LDC2</accession>
<evidence type="ECO:0000256" key="1">
    <source>
        <dbReference type="ARBA" id="ARBA00008520"/>
    </source>
</evidence>
<organism evidence="5 6">
    <name type="scientific">Pendulispora rubella</name>
    <dbReference type="NCBI Taxonomy" id="2741070"/>
    <lineage>
        <taxon>Bacteria</taxon>
        <taxon>Pseudomonadati</taxon>
        <taxon>Myxococcota</taxon>
        <taxon>Myxococcia</taxon>
        <taxon>Myxococcales</taxon>
        <taxon>Sorangiineae</taxon>
        <taxon>Pendulisporaceae</taxon>
        <taxon>Pendulispora</taxon>
    </lineage>
</organism>
<evidence type="ECO:0000256" key="4">
    <source>
        <dbReference type="SAM" id="SignalP"/>
    </source>
</evidence>
<comment type="similarity">
    <text evidence="1">Belongs to the bacterial solute-binding protein 1 family.</text>
</comment>
<dbReference type="InterPro" id="IPR006059">
    <property type="entry name" value="SBP"/>
</dbReference>
<dbReference type="CDD" id="cd14750">
    <property type="entry name" value="PBP2_TMBP"/>
    <property type="match status" value="1"/>
</dbReference>
<evidence type="ECO:0000313" key="6">
    <source>
        <dbReference type="Proteomes" id="UP001374803"/>
    </source>
</evidence>
<evidence type="ECO:0000313" key="5">
    <source>
        <dbReference type="EMBL" id="WXB07918.1"/>
    </source>
</evidence>